<evidence type="ECO:0000313" key="2">
    <source>
        <dbReference type="EMBL" id="HJB97940.1"/>
    </source>
</evidence>
<dbReference type="Pfam" id="PF10112">
    <property type="entry name" value="Halogen_Hydrol"/>
    <property type="match status" value="1"/>
</dbReference>
<keyword evidence="1" id="KW-0472">Membrane</keyword>
<dbReference type="AlphaFoldDB" id="A0A9D2MX73"/>
<reference evidence="2" key="1">
    <citation type="journal article" date="2021" name="PeerJ">
        <title>Extensive microbial diversity within the chicken gut microbiome revealed by metagenomics and culture.</title>
        <authorList>
            <person name="Gilroy R."/>
            <person name="Ravi A."/>
            <person name="Getino M."/>
            <person name="Pursley I."/>
            <person name="Horton D.L."/>
            <person name="Alikhan N.F."/>
            <person name="Baker D."/>
            <person name="Gharbi K."/>
            <person name="Hall N."/>
            <person name="Watson M."/>
            <person name="Adriaenssens E.M."/>
            <person name="Foster-Nyarko E."/>
            <person name="Jarju S."/>
            <person name="Secka A."/>
            <person name="Antonio M."/>
            <person name="Oren A."/>
            <person name="Chaudhuri R.R."/>
            <person name="La Ragione R."/>
            <person name="Hildebrand F."/>
            <person name="Pallen M.J."/>
        </authorList>
    </citation>
    <scope>NUCLEOTIDE SEQUENCE</scope>
    <source>
        <strain evidence="2">CHK185-1770</strain>
    </source>
</reference>
<organism evidence="2 3">
    <name type="scientific">Candidatus Acutalibacter pullicola</name>
    <dbReference type="NCBI Taxonomy" id="2838417"/>
    <lineage>
        <taxon>Bacteria</taxon>
        <taxon>Bacillati</taxon>
        <taxon>Bacillota</taxon>
        <taxon>Clostridia</taxon>
        <taxon>Eubacteriales</taxon>
        <taxon>Acutalibacteraceae</taxon>
        <taxon>Acutalibacter</taxon>
    </lineage>
</organism>
<proteinExistence type="predicted"/>
<feature type="transmembrane region" description="Helical" evidence="1">
    <location>
        <begin position="7"/>
        <end position="24"/>
    </location>
</feature>
<protein>
    <submittedName>
        <fullName evidence="2">5-bromo-4-chloroindolyl phosphate hydrolysis family protein</fullName>
    </submittedName>
</protein>
<keyword evidence="1" id="KW-1133">Transmembrane helix</keyword>
<dbReference type="EMBL" id="DWXG01000040">
    <property type="protein sequence ID" value="HJB97940.1"/>
    <property type="molecule type" value="Genomic_DNA"/>
</dbReference>
<keyword evidence="1" id="KW-0812">Transmembrane</keyword>
<dbReference type="InterPro" id="IPR018770">
    <property type="entry name" value="ChloroindolylP_hydrolase"/>
</dbReference>
<evidence type="ECO:0000256" key="1">
    <source>
        <dbReference type="SAM" id="Phobius"/>
    </source>
</evidence>
<dbReference type="Proteomes" id="UP000826793">
    <property type="component" value="Unassembled WGS sequence"/>
</dbReference>
<feature type="transmembrane region" description="Helical" evidence="1">
    <location>
        <begin position="30"/>
        <end position="47"/>
    </location>
</feature>
<evidence type="ECO:0000313" key="3">
    <source>
        <dbReference type="Proteomes" id="UP000826793"/>
    </source>
</evidence>
<gene>
    <name evidence="2" type="ORF">H9710_05090</name>
</gene>
<accession>A0A9D2MX73</accession>
<sequence>MKETARMLLALLVGSGLFLTLFFLLHWNPIVSLLLSVGTYFGLFFLLKPRPKLAGISLDGVKNGEDWAALLEGAQEDLETLERAGQEIPSPSVAKQAQELSATARRLMAYLQKNREKIPQARRFFLYYLDTAAKLLERYKELETTGLHTQEVLEIQQKTQEVLPVLNQAFEKQFTQLMAGELLDAEVDIQVLQQILGEDPRKEAAK</sequence>
<comment type="caution">
    <text evidence="2">The sequence shown here is derived from an EMBL/GenBank/DDBJ whole genome shotgun (WGS) entry which is preliminary data.</text>
</comment>
<name>A0A9D2MX73_9FIRM</name>
<reference evidence="2" key="2">
    <citation type="submission" date="2021-04" db="EMBL/GenBank/DDBJ databases">
        <authorList>
            <person name="Gilroy R."/>
        </authorList>
    </citation>
    <scope>NUCLEOTIDE SEQUENCE</scope>
    <source>
        <strain evidence="2">CHK185-1770</strain>
    </source>
</reference>